<feature type="domain" description="Secretion system C-terminal sorting" evidence="3">
    <location>
        <begin position="673"/>
        <end position="749"/>
    </location>
</feature>
<evidence type="ECO:0000259" key="3">
    <source>
        <dbReference type="Pfam" id="PF18962"/>
    </source>
</evidence>
<evidence type="ECO:0000313" key="5">
    <source>
        <dbReference type="Proteomes" id="UP001228643"/>
    </source>
</evidence>
<keyword evidence="5" id="KW-1185">Reference proteome</keyword>
<dbReference type="EMBL" id="JASCRY010000001">
    <property type="protein sequence ID" value="MDI5949257.1"/>
    <property type="molecule type" value="Genomic_DNA"/>
</dbReference>
<keyword evidence="2" id="KW-0472">Membrane</keyword>
<dbReference type="InterPro" id="IPR026444">
    <property type="entry name" value="Secre_tail"/>
</dbReference>
<evidence type="ECO:0000256" key="2">
    <source>
        <dbReference type="SAM" id="Phobius"/>
    </source>
</evidence>
<accession>A0AAW6TI10</accession>
<evidence type="ECO:0000313" key="4">
    <source>
        <dbReference type="EMBL" id="MDI5949257.1"/>
    </source>
</evidence>
<protein>
    <submittedName>
        <fullName evidence="4">T9SS type A sorting domain-containing protein</fullName>
    </submittedName>
</protein>
<keyword evidence="2" id="KW-1133">Transmembrane helix</keyword>
<reference evidence="4 5" key="1">
    <citation type="submission" date="2023-04" db="EMBL/GenBank/DDBJ databases">
        <title>Two novel species of Flavobacterium.</title>
        <authorList>
            <person name="Liu Q."/>
            <person name="Xin Y.-H."/>
        </authorList>
    </citation>
    <scope>NUCLEOTIDE SEQUENCE [LARGE SCALE GENOMIC DNA]</scope>
    <source>
        <strain evidence="4 5">LB2P87</strain>
    </source>
</reference>
<dbReference type="Pfam" id="PF18962">
    <property type="entry name" value="Por_Secre_tail"/>
    <property type="match status" value="1"/>
</dbReference>
<dbReference type="NCBIfam" id="TIGR04183">
    <property type="entry name" value="Por_Secre_tail"/>
    <property type="match status" value="1"/>
</dbReference>
<keyword evidence="1" id="KW-0732">Signal</keyword>
<dbReference type="RefSeq" id="WP_282715085.1">
    <property type="nucleotide sequence ID" value="NZ_JASCRY010000001.1"/>
</dbReference>
<proteinExistence type="predicted"/>
<gene>
    <name evidence="4" type="ORF">QLS97_06330</name>
</gene>
<sequence>MKNNTLQQFFGALSSKNIFCFLSRNMVSTLSFFKINVGIPIDYRDRLGKLIIRPLYFFTMFLLFLIGITSWAQNRSTSQTSLLRGAIAFTDASARINKVSHPYDIYAQQNTIKQAFMFDAIRGSGSNAVKPQTANIDQIRNGSKSSPLSSGNWVNGNANATQAHYAEGWSIPYRIVMNNLVSGSHDLIIEWDIKHSGKNALDYITHYDNIDNPTGSHFATFGHSQEVIDPTVGIFGLAAPNTFEIPAPSSLNSPVPDIPTSSFNALAAAKKLMTIYNGTITGISYESQGDLTAAQSSTRLKITFTTTNSTVVMAWAGHIAAEYDWGIGNGATGVSGSPYHTRLISLDGDGGNQDRSLAAAAVVSPPRCSVSGPLTACPEVANLVFNSTILNPNGSPVTYSWAFTSNAAGATFSGSTTSSSVTVVPSGTDFTPGGSFEITSTVTRNGVASVCSQTVSINLSTTASAGNAPSAQCPEAGGNDFSLSGSFTNGTALWTVKTGSATGTAVGSVKSDGTTATPVVHVDGVGSVTFILTVTSNQTPSCVASTSEVTVTVNATPVEPDVTYTAPTCNENTFSITITNVVSGATYTITDKNGDDIVDITGLTAAPSTYIAPNANDATFGNIPAGSGYQVSVSVNGCSDTNICPPITKQAARTTDVVAPIEAKTEAAGFTTYPVPFKDQLTIRYNFDYVSDVKIEVFDSQGISVLSKADTNGYLNKEVTLDLKLNRGRDQVYVVKVTTNRGSSIKKVISSR</sequence>
<organism evidence="4 5">
    <name type="scientific">Flavobacterium yafengii</name>
    <dbReference type="NCBI Taxonomy" id="3041253"/>
    <lineage>
        <taxon>Bacteria</taxon>
        <taxon>Pseudomonadati</taxon>
        <taxon>Bacteroidota</taxon>
        <taxon>Flavobacteriia</taxon>
        <taxon>Flavobacteriales</taxon>
        <taxon>Flavobacteriaceae</taxon>
        <taxon>Flavobacterium</taxon>
    </lineage>
</organism>
<evidence type="ECO:0000256" key="1">
    <source>
        <dbReference type="ARBA" id="ARBA00022729"/>
    </source>
</evidence>
<name>A0AAW6TI10_9FLAO</name>
<dbReference type="AlphaFoldDB" id="A0AAW6TI10"/>
<comment type="caution">
    <text evidence="4">The sequence shown here is derived from an EMBL/GenBank/DDBJ whole genome shotgun (WGS) entry which is preliminary data.</text>
</comment>
<dbReference type="Proteomes" id="UP001228643">
    <property type="component" value="Unassembled WGS sequence"/>
</dbReference>
<feature type="transmembrane region" description="Helical" evidence="2">
    <location>
        <begin position="54"/>
        <end position="72"/>
    </location>
</feature>
<keyword evidence="2" id="KW-0812">Transmembrane</keyword>